<dbReference type="Gene3D" id="3.40.470.10">
    <property type="entry name" value="Uracil-DNA glycosylase-like domain"/>
    <property type="match status" value="1"/>
</dbReference>
<evidence type="ECO:0000256" key="1">
    <source>
        <dbReference type="ARBA" id="ARBA00006521"/>
    </source>
</evidence>
<dbReference type="CDD" id="cd10030">
    <property type="entry name" value="UDG-F4_TTUDGA_SPO1dp_like"/>
    <property type="match status" value="1"/>
</dbReference>
<dbReference type="AlphaFoldDB" id="A0AAU7W8C1"/>
<keyword evidence="7" id="KW-0408">Iron</keyword>
<evidence type="ECO:0000256" key="6">
    <source>
        <dbReference type="ARBA" id="ARBA00022801"/>
    </source>
</evidence>
<reference evidence="11" key="1">
    <citation type="submission" date="2024-05" db="EMBL/GenBank/DDBJ databases">
        <authorList>
            <person name="Yu L."/>
        </authorList>
    </citation>
    <scope>NUCLEOTIDE SEQUENCE</scope>
    <source>
        <strain evidence="11">G08B096</strain>
    </source>
</reference>
<dbReference type="GO" id="GO:0097506">
    <property type="term" value="F:deaminated base DNA N-glycosylase activity"/>
    <property type="evidence" value="ECO:0007669"/>
    <property type="project" value="UniProtKB-ARBA"/>
</dbReference>
<evidence type="ECO:0000256" key="3">
    <source>
        <dbReference type="ARBA" id="ARBA00022485"/>
    </source>
</evidence>
<dbReference type="NCBIfam" id="TIGR00758">
    <property type="entry name" value="UDG_fam4"/>
    <property type="match status" value="1"/>
</dbReference>
<dbReference type="InterPro" id="IPR036895">
    <property type="entry name" value="Uracil-DNA_glycosylase-like_sf"/>
</dbReference>
<dbReference type="PANTHER" id="PTHR33693">
    <property type="entry name" value="TYPE-5 URACIL-DNA GLYCOSYLASE"/>
    <property type="match status" value="1"/>
</dbReference>
<accession>A0AAU7W8C1</accession>
<keyword evidence="4" id="KW-0479">Metal-binding</keyword>
<dbReference type="GO" id="GO:0006281">
    <property type="term" value="P:DNA repair"/>
    <property type="evidence" value="ECO:0007669"/>
    <property type="project" value="UniProtKB-KW"/>
</dbReference>
<keyword evidence="5" id="KW-0227">DNA damage</keyword>
<gene>
    <name evidence="11" type="ORF">ABIQ69_03360</name>
</gene>
<sequence>MTEVDRPGAERWVPPDADVAALRRAVPDCRGCELWRDATQAVFSTGSPEASVMLVGEQPGDREDREGEPFVGPAGRVLDDALAAAGIARADAYLTNAVKHFRFELRGKRRIHEKPAVGHLVACRPWLAAELRAVHPSVVVGLGATAARSLLGSPVRLGDLRGRVLPPPEGAPAPVVLTQHPSAVLRVRDADERGAAFDALVADLAIAAEAVKHPHSFAP</sequence>
<dbReference type="SMART" id="SM00987">
    <property type="entry name" value="UreE_C"/>
    <property type="match status" value="1"/>
</dbReference>
<dbReference type="PANTHER" id="PTHR33693:SF9">
    <property type="entry name" value="TYPE-4 URACIL-DNA GLYCOSYLASE"/>
    <property type="match status" value="1"/>
</dbReference>
<dbReference type="SMART" id="SM00986">
    <property type="entry name" value="UDG"/>
    <property type="match status" value="1"/>
</dbReference>
<proteinExistence type="inferred from homology"/>
<evidence type="ECO:0000256" key="8">
    <source>
        <dbReference type="ARBA" id="ARBA00023014"/>
    </source>
</evidence>
<dbReference type="GO" id="GO:0051539">
    <property type="term" value="F:4 iron, 4 sulfur cluster binding"/>
    <property type="evidence" value="ECO:0007669"/>
    <property type="project" value="UniProtKB-KW"/>
</dbReference>
<dbReference type="InterPro" id="IPR005273">
    <property type="entry name" value="Ura-DNA_glyco_family4"/>
</dbReference>
<evidence type="ECO:0000259" key="10">
    <source>
        <dbReference type="SMART" id="SM00986"/>
    </source>
</evidence>
<dbReference type="GO" id="GO:0046872">
    <property type="term" value="F:metal ion binding"/>
    <property type="evidence" value="ECO:0007669"/>
    <property type="project" value="UniProtKB-KW"/>
</dbReference>
<dbReference type="EMBL" id="CP158374">
    <property type="protein sequence ID" value="XBX82977.1"/>
    <property type="molecule type" value="Genomic_DNA"/>
</dbReference>
<dbReference type="InterPro" id="IPR005122">
    <property type="entry name" value="Uracil-DNA_glycosylase-like"/>
</dbReference>
<keyword evidence="6" id="KW-0378">Hydrolase</keyword>
<evidence type="ECO:0000256" key="5">
    <source>
        <dbReference type="ARBA" id="ARBA00022763"/>
    </source>
</evidence>
<name>A0AAU7W8C1_9MICO</name>
<dbReference type="NCBIfam" id="TIGR03914">
    <property type="entry name" value="UDG_fam_dom"/>
    <property type="match status" value="1"/>
</dbReference>
<evidence type="ECO:0000256" key="7">
    <source>
        <dbReference type="ARBA" id="ARBA00023004"/>
    </source>
</evidence>
<evidence type="ECO:0000313" key="11">
    <source>
        <dbReference type="EMBL" id="XBX82977.1"/>
    </source>
</evidence>
<evidence type="ECO:0000256" key="4">
    <source>
        <dbReference type="ARBA" id="ARBA00022723"/>
    </source>
</evidence>
<feature type="domain" description="Uracil-DNA glycosylase-like" evidence="10">
    <location>
        <begin position="43"/>
        <end position="205"/>
    </location>
</feature>
<protein>
    <recommendedName>
        <fullName evidence="2">Type-4 uracil-DNA glycosylase</fullName>
    </recommendedName>
</protein>
<dbReference type="SUPFAM" id="SSF52141">
    <property type="entry name" value="Uracil-DNA glycosylase-like"/>
    <property type="match status" value="1"/>
</dbReference>
<keyword evidence="9" id="KW-0234">DNA repair</keyword>
<keyword evidence="3" id="KW-0004">4Fe-4S</keyword>
<dbReference type="Pfam" id="PF03167">
    <property type="entry name" value="UDG"/>
    <property type="match status" value="1"/>
</dbReference>
<comment type="similarity">
    <text evidence="1">Belongs to the uracil-DNA glycosylase (UDG) superfamily. Type 4 (UDGa) family.</text>
</comment>
<keyword evidence="8" id="KW-0411">Iron-sulfur</keyword>
<evidence type="ECO:0000256" key="2">
    <source>
        <dbReference type="ARBA" id="ARBA00019403"/>
    </source>
</evidence>
<dbReference type="InterPro" id="IPR051536">
    <property type="entry name" value="UDG_Type-4/5"/>
</dbReference>
<dbReference type="RefSeq" id="WP_350348993.1">
    <property type="nucleotide sequence ID" value="NZ_CP158374.1"/>
</dbReference>
<organism evidence="11">
    <name type="scientific">Agromyces sp. G08B096</name>
    <dbReference type="NCBI Taxonomy" id="3156399"/>
    <lineage>
        <taxon>Bacteria</taxon>
        <taxon>Bacillati</taxon>
        <taxon>Actinomycetota</taxon>
        <taxon>Actinomycetes</taxon>
        <taxon>Micrococcales</taxon>
        <taxon>Microbacteriaceae</taxon>
        <taxon>Agromyces</taxon>
    </lineage>
</organism>
<evidence type="ECO:0000256" key="9">
    <source>
        <dbReference type="ARBA" id="ARBA00023204"/>
    </source>
</evidence>